<name>A0ABN9Y0X0_9DINO</name>
<dbReference type="Proteomes" id="UP001189429">
    <property type="component" value="Unassembled WGS sequence"/>
</dbReference>
<comment type="caution">
    <text evidence="1">The sequence shown here is derived from an EMBL/GenBank/DDBJ whole genome shotgun (WGS) entry which is preliminary data.</text>
</comment>
<feature type="non-terminal residue" evidence="1">
    <location>
        <position position="1"/>
    </location>
</feature>
<accession>A0ABN9Y0X0</accession>
<keyword evidence="2" id="KW-1185">Reference proteome</keyword>
<protein>
    <submittedName>
        <fullName evidence="1">Uncharacterized protein</fullName>
    </submittedName>
</protein>
<feature type="non-terminal residue" evidence="1">
    <location>
        <position position="274"/>
    </location>
</feature>
<sequence>AKTATLDAAQRTQKVPSMASDCFPFHQELEIWMGEVSAIMLQVQAGSAMDSFVKGLAAVHDNATDETIQALGKLAEDSRGVKIEKEDHVKQFKSAVDAAVVDNIEMLDKILNVGPGDDNYLITAGAVRKCLHSLVLAVDHFEKMPKTEDGWTVPPNDIMPALELYRYTKQLKQDFAALGDHPTPQSATTVDLFVNNVVHATGAVLTASIETMRTTDLRCIEDHRACVDTWKGGVENGRWDEGLAKQDWASVKKQLGAAIGNMPDPKKLYSDVEI</sequence>
<reference evidence="1" key="1">
    <citation type="submission" date="2023-10" db="EMBL/GenBank/DDBJ databases">
        <authorList>
            <person name="Chen Y."/>
            <person name="Shah S."/>
            <person name="Dougan E. K."/>
            <person name="Thang M."/>
            <person name="Chan C."/>
        </authorList>
    </citation>
    <scope>NUCLEOTIDE SEQUENCE [LARGE SCALE GENOMIC DNA]</scope>
</reference>
<gene>
    <name evidence="1" type="ORF">PCOR1329_LOCUS80806</name>
</gene>
<evidence type="ECO:0000313" key="1">
    <source>
        <dbReference type="EMBL" id="CAK0904903.1"/>
    </source>
</evidence>
<evidence type="ECO:0000313" key="2">
    <source>
        <dbReference type="Proteomes" id="UP001189429"/>
    </source>
</evidence>
<organism evidence="1 2">
    <name type="scientific">Prorocentrum cordatum</name>
    <dbReference type="NCBI Taxonomy" id="2364126"/>
    <lineage>
        <taxon>Eukaryota</taxon>
        <taxon>Sar</taxon>
        <taxon>Alveolata</taxon>
        <taxon>Dinophyceae</taxon>
        <taxon>Prorocentrales</taxon>
        <taxon>Prorocentraceae</taxon>
        <taxon>Prorocentrum</taxon>
    </lineage>
</organism>
<dbReference type="EMBL" id="CAUYUJ010021487">
    <property type="protein sequence ID" value="CAK0904903.1"/>
    <property type="molecule type" value="Genomic_DNA"/>
</dbReference>
<proteinExistence type="predicted"/>